<gene>
    <name evidence="1" type="ORF">GCM10010430_59490</name>
</gene>
<sequence>MTTLTGSGRFGGFPHLIGRGPSDLRLNLRGGHGLGKFYGRCGYLEIGRAPRTIRVAPGDERDEVTMWLDLR</sequence>
<proteinExistence type="predicted"/>
<evidence type="ECO:0000313" key="2">
    <source>
        <dbReference type="Proteomes" id="UP001500305"/>
    </source>
</evidence>
<keyword evidence="2" id="KW-1185">Reference proteome</keyword>
<evidence type="ECO:0000313" key="1">
    <source>
        <dbReference type="EMBL" id="GAA2266559.1"/>
    </source>
</evidence>
<name>A0ABP5RMV6_9ACTN</name>
<comment type="caution">
    <text evidence="1">The sequence shown here is derived from an EMBL/GenBank/DDBJ whole genome shotgun (WGS) entry which is preliminary data.</text>
</comment>
<organism evidence="1 2">
    <name type="scientific">Kitasatospora cystarginea</name>
    <dbReference type="NCBI Taxonomy" id="58350"/>
    <lineage>
        <taxon>Bacteria</taxon>
        <taxon>Bacillati</taxon>
        <taxon>Actinomycetota</taxon>
        <taxon>Actinomycetes</taxon>
        <taxon>Kitasatosporales</taxon>
        <taxon>Streptomycetaceae</taxon>
        <taxon>Kitasatospora</taxon>
    </lineage>
</organism>
<reference evidence="2" key="1">
    <citation type="journal article" date="2019" name="Int. J. Syst. Evol. Microbiol.">
        <title>The Global Catalogue of Microorganisms (GCM) 10K type strain sequencing project: providing services to taxonomists for standard genome sequencing and annotation.</title>
        <authorList>
            <consortium name="The Broad Institute Genomics Platform"/>
            <consortium name="The Broad Institute Genome Sequencing Center for Infectious Disease"/>
            <person name="Wu L."/>
            <person name="Ma J."/>
        </authorList>
    </citation>
    <scope>NUCLEOTIDE SEQUENCE [LARGE SCALE GENOMIC DNA]</scope>
    <source>
        <strain evidence="2">JCM 7356</strain>
    </source>
</reference>
<accession>A0ABP5RMV6</accession>
<protein>
    <submittedName>
        <fullName evidence="1">Uncharacterized protein</fullName>
    </submittedName>
</protein>
<dbReference type="EMBL" id="BAAATR010000033">
    <property type="protein sequence ID" value="GAA2266559.1"/>
    <property type="molecule type" value="Genomic_DNA"/>
</dbReference>
<dbReference type="Proteomes" id="UP001500305">
    <property type="component" value="Unassembled WGS sequence"/>
</dbReference>